<dbReference type="Proteomes" id="UP000245293">
    <property type="component" value="Unassembled WGS sequence"/>
</dbReference>
<dbReference type="CDD" id="cd18552">
    <property type="entry name" value="ABC_6TM_MsbA_like"/>
    <property type="match status" value="1"/>
</dbReference>
<dbReference type="RefSeq" id="WP_109389472.1">
    <property type="nucleotide sequence ID" value="NZ_QETF01000016.1"/>
</dbReference>
<organism evidence="12 13">
    <name type="scientific">Salibaculum griseiflavum</name>
    <dbReference type="NCBI Taxonomy" id="1914409"/>
    <lineage>
        <taxon>Bacteria</taxon>
        <taxon>Pseudomonadati</taxon>
        <taxon>Pseudomonadota</taxon>
        <taxon>Alphaproteobacteria</taxon>
        <taxon>Rhodobacterales</taxon>
        <taxon>Roseobacteraceae</taxon>
        <taxon>Salibaculum</taxon>
    </lineage>
</organism>
<dbReference type="PROSITE" id="PS50929">
    <property type="entry name" value="ABC_TM1F"/>
    <property type="match status" value="1"/>
</dbReference>
<comment type="subcellular location">
    <subcellularLocation>
        <location evidence="1">Cell membrane</location>
        <topology evidence="1">Multi-pass membrane protein</topology>
    </subcellularLocation>
</comment>
<evidence type="ECO:0000256" key="3">
    <source>
        <dbReference type="ARBA" id="ARBA00022475"/>
    </source>
</evidence>
<keyword evidence="7 9" id="KW-1133">Transmembrane helix</keyword>
<dbReference type="InterPro" id="IPR003593">
    <property type="entry name" value="AAA+_ATPase"/>
</dbReference>
<keyword evidence="8 9" id="KW-0472">Membrane</keyword>
<evidence type="ECO:0000256" key="1">
    <source>
        <dbReference type="ARBA" id="ARBA00004651"/>
    </source>
</evidence>
<comment type="caution">
    <text evidence="12">The sequence shown here is derived from an EMBL/GenBank/DDBJ whole genome shotgun (WGS) entry which is preliminary data.</text>
</comment>
<evidence type="ECO:0000256" key="9">
    <source>
        <dbReference type="SAM" id="Phobius"/>
    </source>
</evidence>
<dbReference type="Gene3D" id="3.40.50.300">
    <property type="entry name" value="P-loop containing nucleotide triphosphate hydrolases"/>
    <property type="match status" value="1"/>
</dbReference>
<dbReference type="InterPro" id="IPR039421">
    <property type="entry name" value="Type_1_exporter"/>
</dbReference>
<dbReference type="InterPro" id="IPR011527">
    <property type="entry name" value="ABC1_TM_dom"/>
</dbReference>
<dbReference type="SUPFAM" id="SSF90123">
    <property type="entry name" value="ABC transporter transmembrane region"/>
    <property type="match status" value="1"/>
</dbReference>
<dbReference type="InterPro" id="IPR003439">
    <property type="entry name" value="ABC_transporter-like_ATP-bd"/>
</dbReference>
<dbReference type="EMBL" id="QETF01000016">
    <property type="protein sequence ID" value="PWG16252.1"/>
    <property type="molecule type" value="Genomic_DNA"/>
</dbReference>
<evidence type="ECO:0000313" key="13">
    <source>
        <dbReference type="Proteomes" id="UP000245293"/>
    </source>
</evidence>
<evidence type="ECO:0000259" key="11">
    <source>
        <dbReference type="PROSITE" id="PS50929"/>
    </source>
</evidence>
<keyword evidence="2" id="KW-0813">Transport</keyword>
<feature type="transmembrane region" description="Helical" evidence="9">
    <location>
        <begin position="54"/>
        <end position="71"/>
    </location>
</feature>
<dbReference type="SMART" id="SM00382">
    <property type="entry name" value="AAA"/>
    <property type="match status" value="1"/>
</dbReference>
<evidence type="ECO:0000256" key="2">
    <source>
        <dbReference type="ARBA" id="ARBA00022448"/>
    </source>
</evidence>
<dbReference type="InterPro" id="IPR017871">
    <property type="entry name" value="ABC_transporter-like_CS"/>
</dbReference>
<dbReference type="GO" id="GO:0016887">
    <property type="term" value="F:ATP hydrolysis activity"/>
    <property type="evidence" value="ECO:0007669"/>
    <property type="project" value="InterPro"/>
</dbReference>
<feature type="transmembrane region" description="Helical" evidence="9">
    <location>
        <begin position="155"/>
        <end position="175"/>
    </location>
</feature>
<evidence type="ECO:0000313" key="12">
    <source>
        <dbReference type="EMBL" id="PWG16252.1"/>
    </source>
</evidence>
<sequence>MAAWLWSGYLREHLPLILVASVIMVIEGSTLGIMSYMTKPMFDDVFIGGDMGSLWVVGLIILGLFVLRAITSVTHRVILKRIAEKSAAKLRTRLMGHLMTLDMAFHQSYSPGTLIERVQGDVQALGQVWTGIITGLGRDVIAVIWLFGVAMYIDWLWTVVALVGIPLLVAPSLMVQGYVRRKARAAREVSASMSTRLDEVFHGIMPIKLNGLERYQQGRYDRLNDTRVATETQAALGQALIPGLIDIMTGIGFLGVLFFAGSEIVAGEKTVGDFMAFFTAMALAFDPLRRLGNLSGLWQAAAAAVERIRELFDIRPTLTSPARPKAAPQAAPSIRFEDVHLSYGDLPVLRGARFVAERGQTTALVGASGAGKSTVFNVLTRLVDPSAGRVLLDDTPVDALDVDHLRNLVSTVAQDAALFDESLRDNILLGRTDVDEAHLQRVLKAAHVSDFLPKLSNGLDTPVGPRGSNLSGGQRQRVAIARALLRDTPILLLDEATSALDTKSEAIVQAALDRLAEGRTTLVIAHRLSTVRNAHKILVMDKGEVVDAGTHDELLARGGHYADLYRLQFKEGRQVVEPADTHPRPIRDKAPVRAARGILARLFGRDDRT</sequence>
<evidence type="ECO:0000256" key="6">
    <source>
        <dbReference type="ARBA" id="ARBA00022840"/>
    </source>
</evidence>
<evidence type="ECO:0000256" key="7">
    <source>
        <dbReference type="ARBA" id="ARBA00022989"/>
    </source>
</evidence>
<reference evidence="13" key="1">
    <citation type="submission" date="2018-05" db="EMBL/GenBank/DDBJ databases">
        <authorList>
            <person name="Du Z."/>
            <person name="Wang X."/>
        </authorList>
    </citation>
    <scope>NUCLEOTIDE SEQUENCE [LARGE SCALE GENOMIC DNA]</scope>
    <source>
        <strain evidence="13">WDS4C29</strain>
    </source>
</reference>
<feature type="transmembrane region" description="Helical" evidence="9">
    <location>
        <begin position="14"/>
        <end position="34"/>
    </location>
</feature>
<feature type="domain" description="ABC transporter" evidence="10">
    <location>
        <begin position="334"/>
        <end position="567"/>
    </location>
</feature>
<evidence type="ECO:0000259" key="10">
    <source>
        <dbReference type="PROSITE" id="PS50893"/>
    </source>
</evidence>
<dbReference type="InterPro" id="IPR036640">
    <property type="entry name" value="ABC1_TM_sf"/>
</dbReference>
<dbReference type="Pfam" id="PF00664">
    <property type="entry name" value="ABC_membrane"/>
    <property type="match status" value="1"/>
</dbReference>
<dbReference type="PROSITE" id="PS00211">
    <property type="entry name" value="ABC_TRANSPORTER_1"/>
    <property type="match status" value="1"/>
</dbReference>
<protein>
    <submittedName>
        <fullName evidence="12">ABC transporter ATP-binding protein</fullName>
    </submittedName>
</protein>
<proteinExistence type="predicted"/>
<dbReference type="FunFam" id="3.40.50.300:FF:000221">
    <property type="entry name" value="Multidrug ABC transporter ATP-binding protein"/>
    <property type="match status" value="1"/>
</dbReference>
<dbReference type="OrthoDB" id="9808328at2"/>
<evidence type="ECO:0000256" key="4">
    <source>
        <dbReference type="ARBA" id="ARBA00022692"/>
    </source>
</evidence>
<evidence type="ECO:0000256" key="5">
    <source>
        <dbReference type="ARBA" id="ARBA00022741"/>
    </source>
</evidence>
<feature type="domain" description="ABC transmembrane type-1" evidence="11">
    <location>
        <begin position="18"/>
        <end position="300"/>
    </location>
</feature>
<dbReference type="PROSITE" id="PS50893">
    <property type="entry name" value="ABC_TRANSPORTER_2"/>
    <property type="match status" value="1"/>
</dbReference>
<dbReference type="Gene3D" id="1.20.1560.10">
    <property type="entry name" value="ABC transporter type 1, transmembrane domain"/>
    <property type="match status" value="1"/>
</dbReference>
<feature type="transmembrane region" description="Helical" evidence="9">
    <location>
        <begin position="239"/>
        <end position="259"/>
    </location>
</feature>
<keyword evidence="3" id="KW-1003">Cell membrane</keyword>
<evidence type="ECO:0000256" key="8">
    <source>
        <dbReference type="ARBA" id="ARBA00023136"/>
    </source>
</evidence>
<dbReference type="GO" id="GO:0005524">
    <property type="term" value="F:ATP binding"/>
    <property type="evidence" value="ECO:0007669"/>
    <property type="project" value="UniProtKB-KW"/>
</dbReference>
<name>A0A2V1P4L7_9RHOB</name>
<dbReference type="PANTHER" id="PTHR43394">
    <property type="entry name" value="ATP-DEPENDENT PERMEASE MDL1, MITOCHONDRIAL"/>
    <property type="match status" value="1"/>
</dbReference>
<keyword evidence="13" id="KW-1185">Reference proteome</keyword>
<dbReference type="InterPro" id="IPR027417">
    <property type="entry name" value="P-loop_NTPase"/>
</dbReference>
<dbReference type="SUPFAM" id="SSF52540">
    <property type="entry name" value="P-loop containing nucleoside triphosphate hydrolases"/>
    <property type="match status" value="1"/>
</dbReference>
<accession>A0A2V1P4L7</accession>
<dbReference type="AlphaFoldDB" id="A0A2V1P4L7"/>
<feature type="transmembrane region" description="Helical" evidence="9">
    <location>
        <begin position="128"/>
        <end position="149"/>
    </location>
</feature>
<dbReference type="GO" id="GO:0005886">
    <property type="term" value="C:plasma membrane"/>
    <property type="evidence" value="ECO:0007669"/>
    <property type="project" value="UniProtKB-SubCell"/>
</dbReference>
<dbReference type="Pfam" id="PF00005">
    <property type="entry name" value="ABC_tran"/>
    <property type="match status" value="1"/>
</dbReference>
<keyword evidence="4 9" id="KW-0812">Transmembrane</keyword>
<dbReference type="PANTHER" id="PTHR43394:SF1">
    <property type="entry name" value="ATP-BINDING CASSETTE SUB-FAMILY B MEMBER 10, MITOCHONDRIAL"/>
    <property type="match status" value="1"/>
</dbReference>
<keyword evidence="6 12" id="KW-0067">ATP-binding</keyword>
<gene>
    <name evidence="12" type="ORF">DFK10_12675</name>
</gene>
<keyword evidence="5" id="KW-0547">Nucleotide-binding</keyword>
<dbReference type="GO" id="GO:0015421">
    <property type="term" value="F:ABC-type oligopeptide transporter activity"/>
    <property type="evidence" value="ECO:0007669"/>
    <property type="project" value="TreeGrafter"/>
</dbReference>